<dbReference type="PANTHER" id="PTHR30336">
    <property type="entry name" value="INNER MEMBRANE PROTEIN, PROBABLE PERMEASE"/>
    <property type="match status" value="1"/>
</dbReference>
<gene>
    <name evidence="3" type="ORF">QTN47_11010</name>
</gene>
<dbReference type="PANTHER" id="PTHR30336:SF6">
    <property type="entry name" value="INTEGRAL MEMBRANE PROTEIN"/>
    <property type="match status" value="1"/>
</dbReference>
<dbReference type="EMBL" id="JAULBC010000003">
    <property type="protein sequence ID" value="MEX6688028.1"/>
    <property type="molecule type" value="Genomic_DNA"/>
</dbReference>
<comment type="caution">
    <text evidence="3">The sequence shown here is derived from an EMBL/GenBank/DDBJ whole genome shotgun (WGS) entry which is preliminary data.</text>
</comment>
<dbReference type="CDD" id="cd06259">
    <property type="entry name" value="YdcF-like"/>
    <property type="match status" value="1"/>
</dbReference>
<evidence type="ECO:0000313" key="3">
    <source>
        <dbReference type="EMBL" id="MEX6688028.1"/>
    </source>
</evidence>
<dbReference type="InterPro" id="IPR003848">
    <property type="entry name" value="DUF218"/>
</dbReference>
<evidence type="ECO:0000313" key="4">
    <source>
        <dbReference type="Proteomes" id="UP001560573"/>
    </source>
</evidence>
<feature type="transmembrane region" description="Helical" evidence="1">
    <location>
        <begin position="12"/>
        <end position="31"/>
    </location>
</feature>
<dbReference type="Proteomes" id="UP001560573">
    <property type="component" value="Unassembled WGS sequence"/>
</dbReference>
<keyword evidence="1" id="KW-0472">Membrane</keyword>
<protein>
    <submittedName>
        <fullName evidence="3">ElyC/SanA/YdcF family protein</fullName>
    </submittedName>
</protein>
<sequence>MKVFQPLLTFKAGWKIILSLAIMIFTAIFICDRKIKRNAEGKIYTDVNKIPFHKTGILLGTAKFLSNGNLNPYYIYRINAAVDLLRHQKIKYIIVSGDNGRNDYNEPDLMRTDLIQAGIDSTLIYEDFAGFRTFDSIVRLREIFGQHDVTIISQPFHNERALYIASKENINAIAFNAKDVAGTWGLKTQIREKLARVKVFSDYIFGKSPKYLGKPVTIE</sequence>
<name>A0ABV3ZDU2_9BACT</name>
<keyword evidence="1" id="KW-1133">Transmembrane helix</keyword>
<keyword evidence="4" id="KW-1185">Reference proteome</keyword>
<dbReference type="InterPro" id="IPR051599">
    <property type="entry name" value="Cell_Envelope_Assoc"/>
</dbReference>
<proteinExistence type="predicted"/>
<feature type="domain" description="DUF218" evidence="2">
    <location>
        <begin position="65"/>
        <end position="177"/>
    </location>
</feature>
<evidence type="ECO:0000259" key="2">
    <source>
        <dbReference type="Pfam" id="PF02698"/>
    </source>
</evidence>
<accession>A0ABV3ZDU2</accession>
<evidence type="ECO:0000256" key="1">
    <source>
        <dbReference type="SAM" id="Phobius"/>
    </source>
</evidence>
<keyword evidence="1" id="KW-0812">Transmembrane</keyword>
<dbReference type="RefSeq" id="WP_369329435.1">
    <property type="nucleotide sequence ID" value="NZ_JAULBC010000003.1"/>
</dbReference>
<organism evidence="3 4">
    <name type="scientific">Danxiaibacter flavus</name>
    <dbReference type="NCBI Taxonomy" id="3049108"/>
    <lineage>
        <taxon>Bacteria</taxon>
        <taxon>Pseudomonadati</taxon>
        <taxon>Bacteroidota</taxon>
        <taxon>Chitinophagia</taxon>
        <taxon>Chitinophagales</taxon>
        <taxon>Chitinophagaceae</taxon>
        <taxon>Danxiaibacter</taxon>
    </lineage>
</organism>
<reference evidence="3 4" key="1">
    <citation type="submission" date="2023-07" db="EMBL/GenBank/DDBJ databases">
        <authorList>
            <person name="Lian W.-H."/>
        </authorList>
    </citation>
    <scope>NUCLEOTIDE SEQUENCE [LARGE SCALE GENOMIC DNA]</scope>
    <source>
        <strain evidence="3 4">SYSU DXS3180</strain>
    </source>
</reference>
<dbReference type="Pfam" id="PF02698">
    <property type="entry name" value="DUF218"/>
    <property type="match status" value="1"/>
</dbReference>